<dbReference type="Pfam" id="PF04390">
    <property type="entry name" value="LptE"/>
    <property type="match status" value="1"/>
</dbReference>
<protein>
    <submittedName>
        <fullName evidence="1">LPS assembly lipoprotein LptE</fullName>
    </submittedName>
</protein>
<accession>A0ABV7G1Y8</accession>
<dbReference type="PROSITE" id="PS51257">
    <property type="entry name" value="PROKAR_LIPOPROTEIN"/>
    <property type="match status" value="1"/>
</dbReference>
<name>A0ABV7G1Y8_9PROT</name>
<dbReference type="RefSeq" id="WP_379596065.1">
    <property type="nucleotide sequence ID" value="NZ_JBHRTN010000008.1"/>
</dbReference>
<proteinExistence type="predicted"/>
<keyword evidence="2" id="KW-1185">Reference proteome</keyword>
<dbReference type="Proteomes" id="UP001595593">
    <property type="component" value="Unassembled WGS sequence"/>
</dbReference>
<comment type="caution">
    <text evidence="1">The sequence shown here is derived from an EMBL/GenBank/DDBJ whole genome shotgun (WGS) entry which is preliminary data.</text>
</comment>
<evidence type="ECO:0000313" key="1">
    <source>
        <dbReference type="EMBL" id="MFC3125155.1"/>
    </source>
</evidence>
<dbReference type="InterPro" id="IPR007485">
    <property type="entry name" value="LPS_assembly_LptE"/>
</dbReference>
<organism evidence="1 2">
    <name type="scientific">Teichococcus globiformis</name>
    <dbReference type="NCBI Taxonomy" id="2307229"/>
    <lineage>
        <taxon>Bacteria</taxon>
        <taxon>Pseudomonadati</taxon>
        <taxon>Pseudomonadota</taxon>
        <taxon>Alphaproteobacteria</taxon>
        <taxon>Acetobacterales</taxon>
        <taxon>Roseomonadaceae</taxon>
        <taxon>Roseomonas</taxon>
    </lineage>
</organism>
<sequence>MRRRLLLGAVGLGVAGCGFRPLHAPGGATAAGEASDDVRAILASTEVALIPERNGQMLRRALTERLSAAGSAATSHDLRVSLQASAEPEGFRRDGTPSRIRMVMTGSWLLVDRAAPPSVRAQGVERAFDAFDIPDNQFFAGDAAQAAMSSRLISQLADDIVLRLTVSLRSRSA</sequence>
<reference evidence="2" key="1">
    <citation type="journal article" date="2019" name="Int. J. Syst. Evol. Microbiol.">
        <title>The Global Catalogue of Microorganisms (GCM) 10K type strain sequencing project: providing services to taxonomists for standard genome sequencing and annotation.</title>
        <authorList>
            <consortium name="The Broad Institute Genomics Platform"/>
            <consortium name="The Broad Institute Genome Sequencing Center for Infectious Disease"/>
            <person name="Wu L."/>
            <person name="Ma J."/>
        </authorList>
    </citation>
    <scope>NUCLEOTIDE SEQUENCE [LARGE SCALE GENOMIC DNA]</scope>
    <source>
        <strain evidence="2">KCTC 52094</strain>
    </source>
</reference>
<keyword evidence="1" id="KW-0449">Lipoprotein</keyword>
<evidence type="ECO:0000313" key="2">
    <source>
        <dbReference type="Proteomes" id="UP001595593"/>
    </source>
</evidence>
<dbReference type="EMBL" id="JBHRTN010000008">
    <property type="protein sequence ID" value="MFC3125155.1"/>
    <property type="molecule type" value="Genomic_DNA"/>
</dbReference>
<gene>
    <name evidence="1" type="primary">lptE</name>
    <name evidence="1" type="ORF">ACFOD4_08790</name>
</gene>
<dbReference type="Gene3D" id="3.30.160.150">
    <property type="entry name" value="Lipoprotein like domain"/>
    <property type="match status" value="1"/>
</dbReference>